<evidence type="ECO:0000256" key="6">
    <source>
        <dbReference type="ARBA" id="ARBA00023242"/>
    </source>
</evidence>
<evidence type="ECO:0000259" key="8">
    <source>
        <dbReference type="SMART" id="SM01372"/>
    </source>
</evidence>
<dbReference type="GO" id="GO:0005634">
    <property type="term" value="C:nucleus"/>
    <property type="evidence" value="ECO:0000318"/>
    <property type="project" value="GO_Central"/>
</dbReference>
<accession>A0DAV5</accession>
<evidence type="ECO:0000313" key="9">
    <source>
        <dbReference type="EMBL" id="CAK80172.1"/>
    </source>
</evidence>
<keyword evidence="6 7" id="KW-0539">Nucleus</keyword>
<evidence type="ECO:0000313" key="10">
    <source>
        <dbReference type="Proteomes" id="UP000000600"/>
    </source>
</evidence>
<comment type="subcellular location">
    <subcellularLocation>
        <location evidence="1 7">Nucleus</location>
    </subcellularLocation>
</comment>
<dbReference type="GO" id="GO:0051726">
    <property type="term" value="P:regulation of cell cycle"/>
    <property type="evidence" value="ECO:0007669"/>
    <property type="project" value="InterPro"/>
</dbReference>
<feature type="domain" description="E2F/DP family winged-helix DNA-binding" evidence="8">
    <location>
        <begin position="146"/>
        <end position="228"/>
    </location>
</feature>
<keyword evidence="3 7" id="KW-0805">Transcription regulation</keyword>
<dbReference type="PANTHER" id="PTHR12548">
    <property type="entry name" value="TRANSCRIPTION FACTOR DP"/>
    <property type="match status" value="1"/>
</dbReference>
<name>A0DAV5_PARTE</name>
<sequence length="357" mass="42071">MTDQTPNDFHSELESSPLNLRQSNMILFQPYSPILFRAHLSPNNMVLQDYYIAQPIQNGDDIFPFDQQPLQKMFDLQTSNNQSPQLKQVVIKQSQNKQQGFQIVQINTTEMTPQKRRSEQTRRYYSEKNEKKSINLAFYQDQTPQRSQKGLRNLSVKVRDIVLELKSTSYKDVAQRLIQDLGSDGQIVELDNPKDEQNIKRRVYDALNVMIASKVLRKDGKRVISDVSCKHRMRRNETDMFKEQLINQKNLIKDKKKRLQELFIKVVALKNLVHRNQNNQSENKMMFPILAFQAQQSQNLNLKWNPKYLKIMSQQKLKLSADLDILVQLKMYKLYKNMDEFMPKNLIEIVQINDLCS</sequence>
<dbReference type="Proteomes" id="UP000000600">
    <property type="component" value="Unassembled WGS sequence"/>
</dbReference>
<dbReference type="RefSeq" id="XP_001447569.1">
    <property type="nucleotide sequence ID" value="XM_001447532.1"/>
</dbReference>
<dbReference type="eggNOG" id="KOG2829">
    <property type="taxonomic scope" value="Eukaryota"/>
</dbReference>
<dbReference type="OMA" id="PNDFHSE"/>
<keyword evidence="10" id="KW-1185">Reference proteome</keyword>
<dbReference type="GO" id="GO:0003677">
    <property type="term" value="F:DNA binding"/>
    <property type="evidence" value="ECO:0007669"/>
    <property type="project" value="UniProtKB-KW"/>
</dbReference>
<dbReference type="Gene3D" id="1.10.10.10">
    <property type="entry name" value="Winged helix-like DNA-binding domain superfamily/Winged helix DNA-binding domain"/>
    <property type="match status" value="1"/>
</dbReference>
<dbReference type="GO" id="GO:0005667">
    <property type="term" value="C:transcription regulator complex"/>
    <property type="evidence" value="ECO:0007669"/>
    <property type="project" value="InterPro"/>
</dbReference>
<evidence type="ECO:0000256" key="3">
    <source>
        <dbReference type="ARBA" id="ARBA00023015"/>
    </source>
</evidence>
<dbReference type="Pfam" id="PF08781">
    <property type="entry name" value="DP"/>
    <property type="match status" value="1"/>
</dbReference>
<dbReference type="InterPro" id="IPR036388">
    <property type="entry name" value="WH-like_DNA-bd_sf"/>
</dbReference>
<dbReference type="Pfam" id="PF02319">
    <property type="entry name" value="WHD_E2F_TDP"/>
    <property type="match status" value="1"/>
</dbReference>
<dbReference type="Gene3D" id="1.20.140.80">
    <property type="entry name" value="Transcription factor DP"/>
    <property type="match status" value="1"/>
</dbReference>
<keyword evidence="5 7" id="KW-0804">Transcription</keyword>
<dbReference type="InterPro" id="IPR036390">
    <property type="entry name" value="WH_DNA-bd_sf"/>
</dbReference>
<evidence type="ECO:0000256" key="7">
    <source>
        <dbReference type="RuleBase" id="RU003796"/>
    </source>
</evidence>
<keyword evidence="4 7" id="KW-0238">DNA-binding</keyword>
<dbReference type="EMBL" id="CT868352">
    <property type="protein sequence ID" value="CAK80172.1"/>
    <property type="molecule type" value="Genomic_DNA"/>
</dbReference>
<dbReference type="FunFam" id="1.10.10.10:FF:001490">
    <property type="entry name" value="Uncharacterized protein"/>
    <property type="match status" value="1"/>
</dbReference>
<evidence type="ECO:0000256" key="5">
    <source>
        <dbReference type="ARBA" id="ARBA00023163"/>
    </source>
</evidence>
<dbReference type="InterPro" id="IPR038168">
    <property type="entry name" value="TF_DP_C_sf"/>
</dbReference>
<dbReference type="InParanoid" id="A0DAV5"/>
<proteinExistence type="inferred from homology"/>
<dbReference type="SUPFAM" id="SSF144074">
    <property type="entry name" value="E2F-DP heterodimerization region"/>
    <property type="match status" value="1"/>
</dbReference>
<dbReference type="GO" id="GO:0000981">
    <property type="term" value="F:DNA-binding transcription factor activity, RNA polymerase II-specific"/>
    <property type="evidence" value="ECO:0000318"/>
    <property type="project" value="GO_Central"/>
</dbReference>
<comment type="similarity">
    <text evidence="2 7">Belongs to the E2F/DP family.</text>
</comment>
<dbReference type="InterPro" id="IPR003316">
    <property type="entry name" value="E2F_WHTH_DNA-bd_dom"/>
</dbReference>
<protein>
    <recommendedName>
        <fullName evidence="8">E2F/DP family winged-helix DNA-binding domain-containing protein</fullName>
    </recommendedName>
</protein>
<dbReference type="PANTHER" id="PTHR12548:SF9">
    <property type="entry name" value="TRANSCRIPTION FACTOR DP"/>
    <property type="match status" value="1"/>
</dbReference>
<dbReference type="SMART" id="SM01372">
    <property type="entry name" value="E2F_TDP"/>
    <property type="match status" value="1"/>
</dbReference>
<dbReference type="STRING" id="5888.A0DAV5"/>
<dbReference type="InterPro" id="IPR037241">
    <property type="entry name" value="E2F-DP_heterodim"/>
</dbReference>
<evidence type="ECO:0000256" key="1">
    <source>
        <dbReference type="ARBA" id="ARBA00004123"/>
    </source>
</evidence>
<evidence type="ECO:0000256" key="2">
    <source>
        <dbReference type="ARBA" id="ARBA00010940"/>
    </source>
</evidence>
<dbReference type="SUPFAM" id="SSF46785">
    <property type="entry name" value="Winged helix' DNA-binding domain"/>
    <property type="match status" value="1"/>
</dbReference>
<dbReference type="HOGENOM" id="CLU_777204_0_0_1"/>
<dbReference type="GO" id="GO:0006357">
    <property type="term" value="P:regulation of transcription by RNA polymerase II"/>
    <property type="evidence" value="ECO:0000318"/>
    <property type="project" value="GO_Central"/>
</dbReference>
<organism evidence="9 10">
    <name type="scientific">Paramecium tetraurelia</name>
    <dbReference type="NCBI Taxonomy" id="5888"/>
    <lineage>
        <taxon>Eukaryota</taxon>
        <taxon>Sar</taxon>
        <taxon>Alveolata</taxon>
        <taxon>Ciliophora</taxon>
        <taxon>Intramacronucleata</taxon>
        <taxon>Oligohymenophorea</taxon>
        <taxon>Peniculida</taxon>
        <taxon>Parameciidae</taxon>
        <taxon>Paramecium</taxon>
    </lineage>
</organism>
<dbReference type="GeneID" id="5033354"/>
<dbReference type="InterPro" id="IPR015648">
    <property type="entry name" value="Transcrpt_fac_DP"/>
</dbReference>
<reference evidence="9 10" key="1">
    <citation type="journal article" date="2006" name="Nature">
        <title>Global trends of whole-genome duplications revealed by the ciliate Paramecium tetraurelia.</title>
        <authorList>
            <consortium name="Genoscope"/>
            <person name="Aury J.-M."/>
            <person name="Jaillon O."/>
            <person name="Duret L."/>
            <person name="Noel B."/>
            <person name="Jubin C."/>
            <person name="Porcel B.M."/>
            <person name="Segurens B."/>
            <person name="Daubin V."/>
            <person name="Anthouard V."/>
            <person name="Aiach N."/>
            <person name="Arnaiz O."/>
            <person name="Billaut A."/>
            <person name="Beisson J."/>
            <person name="Blanc I."/>
            <person name="Bouhouche K."/>
            <person name="Camara F."/>
            <person name="Duharcourt S."/>
            <person name="Guigo R."/>
            <person name="Gogendeau D."/>
            <person name="Katinka M."/>
            <person name="Keller A.-M."/>
            <person name="Kissmehl R."/>
            <person name="Klotz C."/>
            <person name="Koll F."/>
            <person name="Le Moue A."/>
            <person name="Lepere C."/>
            <person name="Malinsky S."/>
            <person name="Nowacki M."/>
            <person name="Nowak J.K."/>
            <person name="Plattner H."/>
            <person name="Poulain J."/>
            <person name="Ruiz F."/>
            <person name="Serrano V."/>
            <person name="Zagulski M."/>
            <person name="Dessen P."/>
            <person name="Betermier M."/>
            <person name="Weissenbach J."/>
            <person name="Scarpelli C."/>
            <person name="Schachter V."/>
            <person name="Sperling L."/>
            <person name="Meyer E."/>
            <person name="Cohen J."/>
            <person name="Wincker P."/>
        </authorList>
    </citation>
    <scope>NUCLEOTIDE SEQUENCE [LARGE SCALE GENOMIC DNA]</scope>
    <source>
        <strain evidence="9 10">Stock d4-2</strain>
    </source>
</reference>
<gene>
    <name evidence="9" type="ORF">GSPATT00015079001</name>
</gene>
<dbReference type="InterPro" id="IPR014889">
    <property type="entry name" value="Transc_factor_DP_C"/>
</dbReference>
<dbReference type="OrthoDB" id="291955at2759"/>
<dbReference type="KEGG" id="ptm:GSPATT00015079001"/>
<evidence type="ECO:0000256" key="4">
    <source>
        <dbReference type="ARBA" id="ARBA00023125"/>
    </source>
</evidence>
<dbReference type="FunFam" id="1.20.140.80:FF:000008">
    <property type="entry name" value="Uncharacterized protein"/>
    <property type="match status" value="1"/>
</dbReference>
<dbReference type="AlphaFoldDB" id="A0DAV5"/>